<dbReference type="EMBL" id="JASCZI010001546">
    <property type="protein sequence ID" value="MED6115155.1"/>
    <property type="molecule type" value="Genomic_DNA"/>
</dbReference>
<reference evidence="1 2" key="1">
    <citation type="journal article" date="2023" name="Plants (Basel)">
        <title>Bridging the Gap: Combining Genomics and Transcriptomics Approaches to Understand Stylosanthes scabra, an Orphan Legume from the Brazilian Caatinga.</title>
        <authorList>
            <person name="Ferreira-Neto J.R.C."/>
            <person name="da Silva M.D."/>
            <person name="Binneck E."/>
            <person name="de Melo N.F."/>
            <person name="da Silva R.H."/>
            <person name="de Melo A.L.T.M."/>
            <person name="Pandolfi V."/>
            <person name="Bustamante F.O."/>
            <person name="Brasileiro-Vidal A.C."/>
            <person name="Benko-Iseppon A.M."/>
        </authorList>
    </citation>
    <scope>NUCLEOTIDE SEQUENCE [LARGE SCALE GENOMIC DNA]</scope>
    <source>
        <tissue evidence="1">Leaves</tissue>
    </source>
</reference>
<dbReference type="Proteomes" id="UP001341840">
    <property type="component" value="Unassembled WGS sequence"/>
</dbReference>
<organism evidence="1 2">
    <name type="scientific">Stylosanthes scabra</name>
    <dbReference type="NCBI Taxonomy" id="79078"/>
    <lineage>
        <taxon>Eukaryota</taxon>
        <taxon>Viridiplantae</taxon>
        <taxon>Streptophyta</taxon>
        <taxon>Embryophyta</taxon>
        <taxon>Tracheophyta</taxon>
        <taxon>Spermatophyta</taxon>
        <taxon>Magnoliopsida</taxon>
        <taxon>eudicotyledons</taxon>
        <taxon>Gunneridae</taxon>
        <taxon>Pentapetalae</taxon>
        <taxon>rosids</taxon>
        <taxon>fabids</taxon>
        <taxon>Fabales</taxon>
        <taxon>Fabaceae</taxon>
        <taxon>Papilionoideae</taxon>
        <taxon>50 kb inversion clade</taxon>
        <taxon>dalbergioids sensu lato</taxon>
        <taxon>Dalbergieae</taxon>
        <taxon>Pterocarpus clade</taxon>
        <taxon>Stylosanthes</taxon>
    </lineage>
</organism>
<protein>
    <submittedName>
        <fullName evidence="1">Uncharacterized protein</fullName>
    </submittedName>
</protein>
<evidence type="ECO:0000313" key="1">
    <source>
        <dbReference type="EMBL" id="MED6115155.1"/>
    </source>
</evidence>
<accession>A0ABU6QUV3</accession>
<comment type="caution">
    <text evidence="1">The sequence shown here is derived from an EMBL/GenBank/DDBJ whole genome shotgun (WGS) entry which is preliminary data.</text>
</comment>
<proteinExistence type="predicted"/>
<evidence type="ECO:0000313" key="2">
    <source>
        <dbReference type="Proteomes" id="UP001341840"/>
    </source>
</evidence>
<feature type="non-terminal residue" evidence="1">
    <location>
        <position position="89"/>
    </location>
</feature>
<sequence length="89" mass="9932">MAVRNELAYTKLKGCLSLSNKNRKAKQCNMRARERIAERKIEIGFCRFFIILQNGGSREEESEGGTLRCWGLDVSGDAFDGCRAATLAT</sequence>
<name>A0ABU6QUV3_9FABA</name>
<keyword evidence="2" id="KW-1185">Reference proteome</keyword>
<gene>
    <name evidence="1" type="ORF">PIB30_087518</name>
</gene>